<dbReference type="Gene3D" id="3.20.20.100">
    <property type="entry name" value="NADP-dependent oxidoreductase domain"/>
    <property type="match status" value="1"/>
</dbReference>
<dbReference type="GO" id="GO:0016491">
    <property type="term" value="F:oxidoreductase activity"/>
    <property type="evidence" value="ECO:0007669"/>
    <property type="project" value="UniProtKB-KW"/>
</dbReference>
<comment type="caution">
    <text evidence="3">The sequence shown here is derived from an EMBL/GenBank/DDBJ whole genome shotgun (WGS) entry which is preliminary data.</text>
</comment>
<evidence type="ECO:0000256" key="1">
    <source>
        <dbReference type="ARBA" id="ARBA00023002"/>
    </source>
</evidence>
<organism evidence="3 4">
    <name type="scientific">Methylophilales bacterium HTCC2181</name>
    <dbReference type="NCBI Taxonomy" id="383631"/>
    <lineage>
        <taxon>Bacteria</taxon>
        <taxon>Pseudomonadati</taxon>
        <taxon>Pseudomonadota</taxon>
        <taxon>Betaproteobacteria</taxon>
        <taxon>Nitrosomonadales</taxon>
        <taxon>OM43 clade</taxon>
    </lineage>
</organism>
<dbReference type="InterPro" id="IPR036812">
    <property type="entry name" value="NAD(P)_OxRdtase_dom_sf"/>
</dbReference>
<dbReference type="InterPro" id="IPR050523">
    <property type="entry name" value="AKR_Detox_Biosynth"/>
</dbReference>
<protein>
    <submittedName>
        <fullName evidence="3">Aldo/keto reductase</fullName>
    </submittedName>
</protein>
<dbReference type="PANTHER" id="PTHR43364">
    <property type="entry name" value="NADH-SPECIFIC METHYLGLYOXAL REDUCTASE-RELATED"/>
    <property type="match status" value="1"/>
</dbReference>
<dbReference type="SUPFAM" id="SSF51430">
    <property type="entry name" value="NAD(P)-linked oxidoreductase"/>
    <property type="match status" value="1"/>
</dbReference>
<name>A0P826_9PROT</name>
<sequence length="355" mass="40565">MFEKKDYRLVGNSSLLVSPITLGTMTFGDQNTQEEAFHQLDFAIDQGINCLDVAELYPVPPKADTYTKTEIIIGNWLKYQKREELVLSTKVAGPRRDLSWIRGGPLSLDRKNIIESVEKSLQRLQTDYVDLLYLHWPERNVPMFGQYKFDPEMEYRDGKKINWVSIEEQLNTLSELVSSGKARFIALSNEWSWGVMEFIRIAREKGLPVICNIQNNYSLLNRVAELGLTEIMYREGISFFPYSPLGFGHLTGKYLKNPEEKGRVNLFKGYAQRFDKPGVPKAVESYSALAADMGVSPTSLALSFVYHQWFVKSTVIGATSIEQLKENIEAYALRLDDSVLKRIDDIHLRCMNPAP</sequence>
<dbReference type="EMBL" id="AAUX01000001">
    <property type="protein sequence ID" value="EAV47686.1"/>
    <property type="molecule type" value="Genomic_DNA"/>
</dbReference>
<evidence type="ECO:0000259" key="2">
    <source>
        <dbReference type="Pfam" id="PF00248"/>
    </source>
</evidence>
<dbReference type="InterPro" id="IPR023210">
    <property type="entry name" value="NADP_OxRdtase_dom"/>
</dbReference>
<accession>A0P826</accession>
<keyword evidence="4" id="KW-1185">Reference proteome</keyword>
<evidence type="ECO:0000313" key="4">
    <source>
        <dbReference type="Proteomes" id="UP000054262"/>
    </source>
</evidence>
<proteinExistence type="predicted"/>
<dbReference type="Proteomes" id="UP000054262">
    <property type="component" value="Unassembled WGS sequence"/>
</dbReference>
<dbReference type="AlphaFoldDB" id="A0P826"/>
<gene>
    <name evidence="3" type="ORF">MB2181_06395</name>
</gene>
<feature type="domain" description="NADP-dependent oxidoreductase" evidence="2">
    <location>
        <begin position="19"/>
        <end position="346"/>
    </location>
</feature>
<keyword evidence="1" id="KW-0560">Oxidoreductase</keyword>
<dbReference type="CDD" id="cd19094">
    <property type="entry name" value="AKR_Tas-like"/>
    <property type="match status" value="1"/>
</dbReference>
<dbReference type="PANTHER" id="PTHR43364:SF4">
    <property type="entry name" value="NAD(P)-LINKED OXIDOREDUCTASE SUPERFAMILY PROTEIN"/>
    <property type="match status" value="1"/>
</dbReference>
<evidence type="ECO:0000313" key="3">
    <source>
        <dbReference type="EMBL" id="EAV47686.1"/>
    </source>
</evidence>
<reference evidence="3 4" key="1">
    <citation type="submission" date="2006-11" db="EMBL/GenBank/DDBJ databases">
        <authorList>
            <person name="Giovannoni S."/>
            <person name="Vergin K."/>
            <person name="Ferriera S."/>
            <person name="Johnson J."/>
            <person name="Kravitz S."/>
            <person name="Beeson K."/>
            <person name="Sutton G."/>
            <person name="Rogers Y.-H."/>
            <person name="Friedman R."/>
            <person name="Frazier M."/>
            <person name="Venter J.C."/>
        </authorList>
    </citation>
    <scope>NUCLEOTIDE SEQUENCE [LARGE SCALE GENOMIC DNA]</scope>
    <source>
        <strain evidence="3 4">HTCC2181</strain>
    </source>
</reference>
<dbReference type="OrthoDB" id="5488419at2"/>
<dbReference type="Pfam" id="PF00248">
    <property type="entry name" value="Aldo_ket_red"/>
    <property type="match status" value="1"/>
</dbReference>